<dbReference type="GO" id="GO:0015833">
    <property type="term" value="P:peptide transport"/>
    <property type="evidence" value="ECO:0007669"/>
    <property type="project" value="InterPro"/>
</dbReference>
<dbReference type="PANTHER" id="PTHR43776:SF7">
    <property type="entry name" value="D,D-DIPEPTIDE TRANSPORT ATP-BINDING PROTEIN DDPF-RELATED"/>
    <property type="match status" value="1"/>
</dbReference>
<dbReference type="Gene3D" id="3.40.50.300">
    <property type="entry name" value="P-loop containing nucleotide triphosphate hydrolases"/>
    <property type="match status" value="1"/>
</dbReference>
<dbReference type="CDD" id="cd03257">
    <property type="entry name" value="ABC_NikE_OppD_transporters"/>
    <property type="match status" value="1"/>
</dbReference>
<dbReference type="InterPro" id="IPR050319">
    <property type="entry name" value="ABC_transp_ATP-bind"/>
</dbReference>
<keyword evidence="2" id="KW-0813">Transport</keyword>
<comment type="similarity">
    <text evidence="1">Belongs to the ABC transporter superfamily.</text>
</comment>
<comment type="caution">
    <text evidence="7">The sequence shown here is derived from an EMBL/GenBank/DDBJ whole genome shotgun (WGS) entry which is preliminary data.</text>
</comment>
<dbReference type="PANTHER" id="PTHR43776">
    <property type="entry name" value="TRANSPORT ATP-BINDING PROTEIN"/>
    <property type="match status" value="1"/>
</dbReference>
<feature type="compositionally biased region" description="Basic and acidic residues" evidence="5">
    <location>
        <begin position="310"/>
        <end position="325"/>
    </location>
</feature>
<dbReference type="InterPro" id="IPR003439">
    <property type="entry name" value="ABC_transporter-like_ATP-bd"/>
</dbReference>
<dbReference type="SUPFAM" id="SSF52540">
    <property type="entry name" value="P-loop containing nucleoside triphosphate hydrolases"/>
    <property type="match status" value="1"/>
</dbReference>
<evidence type="ECO:0000256" key="5">
    <source>
        <dbReference type="SAM" id="MobiDB-lite"/>
    </source>
</evidence>
<evidence type="ECO:0000256" key="3">
    <source>
        <dbReference type="ARBA" id="ARBA00022741"/>
    </source>
</evidence>
<dbReference type="GO" id="GO:0055085">
    <property type="term" value="P:transmembrane transport"/>
    <property type="evidence" value="ECO:0007669"/>
    <property type="project" value="UniProtKB-ARBA"/>
</dbReference>
<dbReference type="RefSeq" id="WP_270070418.1">
    <property type="nucleotide sequence ID" value="NZ_JAJAQC010000003.1"/>
</dbReference>
<proteinExistence type="inferred from homology"/>
<dbReference type="FunFam" id="3.40.50.300:FF:000016">
    <property type="entry name" value="Oligopeptide ABC transporter ATP-binding component"/>
    <property type="match status" value="1"/>
</dbReference>
<dbReference type="PROSITE" id="PS50893">
    <property type="entry name" value="ABC_TRANSPORTER_2"/>
    <property type="match status" value="1"/>
</dbReference>
<dbReference type="AlphaFoldDB" id="A0A9X3NGQ9"/>
<dbReference type="NCBIfam" id="TIGR01727">
    <property type="entry name" value="oligo_HPY"/>
    <property type="match status" value="1"/>
</dbReference>
<dbReference type="SMART" id="SM00382">
    <property type="entry name" value="AAA"/>
    <property type="match status" value="1"/>
</dbReference>
<evidence type="ECO:0000259" key="6">
    <source>
        <dbReference type="PROSITE" id="PS50893"/>
    </source>
</evidence>
<accession>A0A9X3NGQ9</accession>
<evidence type="ECO:0000313" key="7">
    <source>
        <dbReference type="EMBL" id="MDA0563132.1"/>
    </source>
</evidence>
<dbReference type="InterPro" id="IPR003593">
    <property type="entry name" value="AAA+_ATPase"/>
</dbReference>
<protein>
    <submittedName>
        <fullName evidence="7">ATP-binding cassette domain-containing protein</fullName>
    </submittedName>
</protein>
<dbReference type="Pfam" id="PF00005">
    <property type="entry name" value="ABC_tran"/>
    <property type="match status" value="1"/>
</dbReference>
<gene>
    <name evidence="7" type="ORF">LG943_02130</name>
</gene>
<organism evidence="7 8">
    <name type="scientific">Streptomonospora mangrovi</name>
    <dbReference type="NCBI Taxonomy" id="2883123"/>
    <lineage>
        <taxon>Bacteria</taxon>
        <taxon>Bacillati</taxon>
        <taxon>Actinomycetota</taxon>
        <taxon>Actinomycetes</taxon>
        <taxon>Streptosporangiales</taxon>
        <taxon>Nocardiopsidaceae</taxon>
        <taxon>Streptomonospora</taxon>
    </lineage>
</organism>
<dbReference type="InterPro" id="IPR017871">
    <property type="entry name" value="ABC_transporter-like_CS"/>
</dbReference>
<dbReference type="GO" id="GO:0016887">
    <property type="term" value="F:ATP hydrolysis activity"/>
    <property type="evidence" value="ECO:0007669"/>
    <property type="project" value="InterPro"/>
</dbReference>
<sequence length="378" mass="40977">MPTDAADTAAAPANPLLEVSDLRVHFRLPRAARRRARRAPDLPEEAAGIPRGDTVKAVDGVDLRIAHGETLGLVGESGCGKTTLGSAVMGVRPEARGHVRYRTAQGRVIDAAAPAPEDVAVYRREVRMVFQDPYASLNPRMTLLQIVGEPLRVLLGVTGSELEDRVAAILARVGLRPDHLRRYPHAFSGGERQRVGIARALVPGPRLVVADEAVSALDVSVRSQILNLLQDLQAEMGLTYLFVSHDLSVVEHVCDRVAVMYLGRVVELSPTAALFARPLHPYTEALISAVPVPDPRLRRRRPVGPPEAAGARRDRRERIRLRGDLPDPSAPPPGCPFHTRCRHATDRCAAEVPPLREIAPGRLAACHYAEELSLAGAP</sequence>
<keyword evidence="3" id="KW-0547">Nucleotide-binding</keyword>
<dbReference type="GO" id="GO:0005524">
    <property type="term" value="F:ATP binding"/>
    <property type="evidence" value="ECO:0007669"/>
    <property type="project" value="UniProtKB-KW"/>
</dbReference>
<dbReference type="Proteomes" id="UP001140076">
    <property type="component" value="Unassembled WGS sequence"/>
</dbReference>
<dbReference type="PROSITE" id="PS00211">
    <property type="entry name" value="ABC_TRANSPORTER_1"/>
    <property type="match status" value="1"/>
</dbReference>
<name>A0A9X3NGQ9_9ACTN</name>
<dbReference type="InterPro" id="IPR027417">
    <property type="entry name" value="P-loop_NTPase"/>
</dbReference>
<evidence type="ECO:0000313" key="8">
    <source>
        <dbReference type="Proteomes" id="UP001140076"/>
    </source>
</evidence>
<keyword evidence="4 7" id="KW-0067">ATP-binding</keyword>
<dbReference type="EMBL" id="JAJAQC010000003">
    <property type="protein sequence ID" value="MDA0563132.1"/>
    <property type="molecule type" value="Genomic_DNA"/>
</dbReference>
<reference evidence="7" key="1">
    <citation type="submission" date="2021-10" db="EMBL/GenBank/DDBJ databases">
        <title>Streptomonospora sp. nov., isolated from mangrove soil.</title>
        <authorList>
            <person name="Chen X."/>
            <person name="Ge X."/>
            <person name="Liu W."/>
        </authorList>
    </citation>
    <scope>NUCLEOTIDE SEQUENCE</scope>
    <source>
        <strain evidence="7">S1-112</strain>
    </source>
</reference>
<dbReference type="InterPro" id="IPR013563">
    <property type="entry name" value="Oligopep_ABC_C"/>
</dbReference>
<feature type="domain" description="ABC transporter" evidence="6">
    <location>
        <begin position="37"/>
        <end position="287"/>
    </location>
</feature>
<evidence type="ECO:0000256" key="1">
    <source>
        <dbReference type="ARBA" id="ARBA00005417"/>
    </source>
</evidence>
<keyword evidence="8" id="KW-1185">Reference proteome</keyword>
<evidence type="ECO:0000256" key="2">
    <source>
        <dbReference type="ARBA" id="ARBA00022448"/>
    </source>
</evidence>
<evidence type="ECO:0000256" key="4">
    <source>
        <dbReference type="ARBA" id="ARBA00022840"/>
    </source>
</evidence>
<dbReference type="Pfam" id="PF08352">
    <property type="entry name" value="oligo_HPY"/>
    <property type="match status" value="2"/>
</dbReference>
<feature type="region of interest" description="Disordered" evidence="5">
    <location>
        <begin position="297"/>
        <end position="335"/>
    </location>
</feature>